<reference evidence="2 3" key="1">
    <citation type="submission" date="2017-09" db="EMBL/GenBank/DDBJ databases">
        <authorList>
            <consortium name="International Durum Wheat Genome Sequencing Consortium (IDWGSC)"/>
            <person name="Milanesi L."/>
        </authorList>
    </citation>
    <scope>NUCLEOTIDE SEQUENCE [LARGE SCALE GENOMIC DNA]</scope>
    <source>
        <strain evidence="3">cv. Svevo</strain>
    </source>
</reference>
<feature type="transmembrane region" description="Helical" evidence="1">
    <location>
        <begin position="132"/>
        <end position="159"/>
    </location>
</feature>
<feature type="transmembrane region" description="Helical" evidence="1">
    <location>
        <begin position="171"/>
        <end position="192"/>
    </location>
</feature>
<keyword evidence="3" id="KW-1185">Reference proteome</keyword>
<evidence type="ECO:0000256" key="1">
    <source>
        <dbReference type="SAM" id="Phobius"/>
    </source>
</evidence>
<feature type="transmembrane region" description="Helical" evidence="1">
    <location>
        <begin position="102"/>
        <end position="120"/>
    </location>
</feature>
<accession>A0A9R0WSD2</accession>
<dbReference type="PANTHER" id="PTHR34211:SF3">
    <property type="entry name" value="CALCINEURIN-LIKE METALLO-PHOSPHOESTERASE SUPERFAMILY PROTEIN"/>
    <property type="match status" value="1"/>
</dbReference>
<feature type="transmembrane region" description="Helical" evidence="1">
    <location>
        <begin position="41"/>
        <end position="59"/>
    </location>
</feature>
<keyword evidence="1" id="KW-1133">Transmembrane helix</keyword>
<evidence type="ECO:0000313" key="3">
    <source>
        <dbReference type="Proteomes" id="UP000324705"/>
    </source>
</evidence>
<dbReference type="PANTHER" id="PTHR34211">
    <property type="entry name" value="CALCINEURIN-LIKE METALLO-PHOSPHOESTERASE SUPERFAMILY PROTEIN"/>
    <property type="match status" value="1"/>
</dbReference>
<sequence length="466" mass="53772">MGREKLHKQPSGRLIESLKMERVRTILTHRYPYPHEHSRHFMIAVIVGWLFLLSSDNLQTLIMKLDKNFKWWSMYACLIGFFYFFSSPFIRKTIKPNYSNFSRWYVAWIFLAALYHLPSFQSMGLDLRMNLSLFLTIYISSLVFLIVFHVIFLGLWYLGLVSRMAEKKPEMLTIIQNCAVISIACCVFYSHCGNRTLSRDKSIDRRTASWVAFSLWRKQNEDNTLISKLLRMHKFKDQICSSWFAPVGSASDYPLLSKWAIYGELASNGSEHSNIISPVYSLWATFIGLYMANYVVERSTGWALTHPLTISEYENLKKLLKPDFEDMVPWYSGTSTDLFKTVFDLMISVTLFVGRFDMRMMQAAMNKTPDESKSSDLLYDHLDGKDELWFDFIADTGDGGNSTYAIARLLAQPSLVVKSDDSRLIFPRGELLLIDIRIHAHLHMSGVFSALLSMLSSLLLGTRLII</sequence>
<dbReference type="Proteomes" id="UP000324705">
    <property type="component" value="Chromosome 5A"/>
</dbReference>
<protein>
    <submittedName>
        <fullName evidence="2">Uncharacterized protein</fullName>
    </submittedName>
</protein>
<dbReference type="EMBL" id="LT934119">
    <property type="protein sequence ID" value="VAI21245.1"/>
    <property type="molecule type" value="Genomic_DNA"/>
</dbReference>
<dbReference type="AlphaFoldDB" id="A0A9R0WSD2"/>
<feature type="transmembrane region" description="Helical" evidence="1">
    <location>
        <begin position="71"/>
        <end position="90"/>
    </location>
</feature>
<organism evidence="2 3">
    <name type="scientific">Triticum turgidum subsp. durum</name>
    <name type="common">Durum wheat</name>
    <name type="synonym">Triticum durum</name>
    <dbReference type="NCBI Taxonomy" id="4567"/>
    <lineage>
        <taxon>Eukaryota</taxon>
        <taxon>Viridiplantae</taxon>
        <taxon>Streptophyta</taxon>
        <taxon>Embryophyta</taxon>
        <taxon>Tracheophyta</taxon>
        <taxon>Spermatophyta</taxon>
        <taxon>Magnoliopsida</taxon>
        <taxon>Liliopsida</taxon>
        <taxon>Poales</taxon>
        <taxon>Poaceae</taxon>
        <taxon>BOP clade</taxon>
        <taxon>Pooideae</taxon>
        <taxon>Triticodae</taxon>
        <taxon>Triticeae</taxon>
        <taxon>Triticinae</taxon>
        <taxon>Triticum</taxon>
    </lineage>
</organism>
<name>A0A9R0WSD2_TRITD</name>
<evidence type="ECO:0000313" key="2">
    <source>
        <dbReference type="EMBL" id="VAI21245.1"/>
    </source>
</evidence>
<gene>
    <name evidence="2" type="ORF">TRITD_5Av1G196500</name>
</gene>
<dbReference type="Gramene" id="TRITD5Av1G196500.14">
    <property type="protein sequence ID" value="TRITD5Av1G196500.14"/>
    <property type="gene ID" value="TRITD5Av1G196500"/>
</dbReference>
<keyword evidence="1" id="KW-0472">Membrane</keyword>
<proteinExistence type="predicted"/>
<keyword evidence="1" id="KW-0812">Transmembrane</keyword>